<dbReference type="FunCoup" id="A0A2I4FWF2">
    <property type="interactions" value="197"/>
</dbReference>
<evidence type="ECO:0000256" key="3">
    <source>
        <dbReference type="ARBA" id="ARBA00022692"/>
    </source>
</evidence>
<keyword evidence="3" id="KW-0812">Transmembrane</keyword>
<dbReference type="PANTHER" id="PTHR30509:SF9">
    <property type="entry name" value="MULTIDRUG RESISTANCE PROTEIN MDTO"/>
    <property type="match status" value="1"/>
</dbReference>
<evidence type="ECO:0000256" key="5">
    <source>
        <dbReference type="ARBA" id="ARBA00023136"/>
    </source>
</evidence>
<evidence type="ECO:0000256" key="4">
    <source>
        <dbReference type="ARBA" id="ARBA00022989"/>
    </source>
</evidence>
<dbReference type="RefSeq" id="XP_018835977.1">
    <property type="nucleotide sequence ID" value="XM_018980432.1"/>
</dbReference>
<dbReference type="GO" id="GO:0005886">
    <property type="term" value="C:plasma membrane"/>
    <property type="evidence" value="ECO:0000318"/>
    <property type="project" value="GO_Central"/>
</dbReference>
<sequence>MIPHQYSIIVNGAGARQRRACLASAFRTAFACTIVGCTTLYGPAFLHRQIAFPAFSYVTVILIIVADATLGDALRGCWLALYATVQSLGPAIFCLWVIGPARLSSLTTALAVALGSFVVVLPESTHLVAKRIALGQIVIVYVVAFINGEHTQPVMHPVHLAASTALGVLACVLSLLLPYPRLACYEVKQNCKLLSENASERLKLFVRAFCAENSTSALASISQAKSLDGTGTKLLSSIKRHQGSMQWEGLSVKGFELGWHMIKAGDRLQDLEIPFKGMEMALTSISSYPVEILLDRELKDHGLLRLEEILSLLIKQGECFLPYSHPLTVPESSAEEIMKSLQTLQTIPTAQEDLPPYFFIFCMKFLHSKLLTKPSDSKRNNPVQKNENSTDPCQINVFSLKGVWNNWPMKVSRERLLAAFKCSLSLGLAVLFGLLYSKGNGYWSGLPVAISLASAREAIFIVANVKAQGTVLGTVYGVLVCSVFGRFLSLRFLSLLPWFVFASFLQRSQMYGQAGGISAVIGAVMILGRKNYGPPSQFAIARITETFIGLSCSIMVELILQRTRASTLAKAQLSKSLGLLHECVTSVSIINEDSKSKLERNQKRLKIQVSELGKVITEAEVEPNFWFLPFHSASYSKILNSLSKMEDLLLFSAHAISFLQEDQSQGVLDQDSWKEFVDKLEDDLKLIKEIIGSSIKCFEQFILMKSLTLLEKELAQNKVSCDLELGKSRNPNIILDSSLHEHEIEKIIDSYLQHSKELDKILHIESDQYELLKCHKVLSLTALGFCISSLVRETAEMEKKIIELVRWENPSSHIDMYELSCKLRSLYK</sequence>
<keyword evidence="5" id="KW-0472">Membrane</keyword>
<accession>A0A2I4FWF2</accession>
<evidence type="ECO:0000256" key="2">
    <source>
        <dbReference type="ARBA" id="ARBA00022475"/>
    </source>
</evidence>
<reference evidence="7" key="1">
    <citation type="submission" date="2025-08" db="UniProtKB">
        <authorList>
            <consortium name="RefSeq"/>
        </authorList>
    </citation>
    <scope>IDENTIFICATION</scope>
    <source>
        <tissue evidence="7">Leaves</tissue>
    </source>
</reference>
<organism evidence="6 7">
    <name type="scientific">Juglans regia</name>
    <name type="common">English walnut</name>
    <dbReference type="NCBI Taxonomy" id="51240"/>
    <lineage>
        <taxon>Eukaryota</taxon>
        <taxon>Viridiplantae</taxon>
        <taxon>Streptophyta</taxon>
        <taxon>Embryophyta</taxon>
        <taxon>Tracheophyta</taxon>
        <taxon>Spermatophyta</taxon>
        <taxon>Magnoliopsida</taxon>
        <taxon>eudicotyledons</taxon>
        <taxon>Gunneridae</taxon>
        <taxon>Pentapetalae</taxon>
        <taxon>rosids</taxon>
        <taxon>fabids</taxon>
        <taxon>Fagales</taxon>
        <taxon>Juglandaceae</taxon>
        <taxon>Juglans</taxon>
    </lineage>
</organism>
<gene>
    <name evidence="7" type="primary">LOC109002604</name>
</gene>
<evidence type="ECO:0000313" key="6">
    <source>
        <dbReference type="Proteomes" id="UP000235220"/>
    </source>
</evidence>
<evidence type="ECO:0000256" key="1">
    <source>
        <dbReference type="ARBA" id="ARBA00004651"/>
    </source>
</evidence>
<keyword evidence="4" id="KW-1133">Transmembrane helix</keyword>
<dbReference type="STRING" id="51240.A0A2I4FWF2"/>
<evidence type="ECO:0000313" key="7">
    <source>
        <dbReference type="RefSeq" id="XP_018835977.1"/>
    </source>
</evidence>
<keyword evidence="2" id="KW-1003">Cell membrane</keyword>
<proteinExistence type="predicted"/>
<dbReference type="Proteomes" id="UP000235220">
    <property type="component" value="Chromosome 5"/>
</dbReference>
<protein>
    <submittedName>
        <fullName evidence="7">Uncharacterized protein LOC109002604</fullName>
    </submittedName>
</protein>
<dbReference type="AlphaFoldDB" id="A0A2I4FWF2"/>
<dbReference type="PANTHER" id="PTHR30509">
    <property type="entry name" value="P-HYDROXYBENZOIC ACID EFFLUX PUMP SUBUNIT-RELATED"/>
    <property type="match status" value="1"/>
</dbReference>
<dbReference type="OrthoDB" id="68611at2759"/>
<name>A0A2I4FWF2_JUGRE</name>
<dbReference type="InterPro" id="IPR049453">
    <property type="entry name" value="Memb_transporter_dom"/>
</dbReference>
<dbReference type="KEGG" id="jre:109002604"/>
<dbReference type="Gramene" id="Jr05_08690_p1">
    <property type="protein sequence ID" value="cds.Jr05_08690_p1"/>
    <property type="gene ID" value="Jr05_08690"/>
</dbReference>
<dbReference type="GeneID" id="109002604"/>
<keyword evidence="6" id="KW-1185">Reference proteome</keyword>
<comment type="subcellular location">
    <subcellularLocation>
        <location evidence="1">Cell membrane</location>
        <topology evidence="1">Multi-pass membrane protein</topology>
    </subcellularLocation>
</comment>
<dbReference type="Pfam" id="PF13515">
    <property type="entry name" value="FUSC_2"/>
    <property type="match status" value="1"/>
</dbReference>